<dbReference type="RefSeq" id="WP_319614777.1">
    <property type="nucleotide sequence ID" value="NZ_JAWXYB010000018.1"/>
</dbReference>
<dbReference type="EMBL" id="JAWXYB010000018">
    <property type="protein sequence ID" value="MDX5931899.1"/>
    <property type="molecule type" value="Genomic_DNA"/>
</dbReference>
<dbReference type="PANTHER" id="PTHR31126:SF1">
    <property type="entry name" value="TYROSINE SPECIFIC PROTEIN PHOSPHATASES DOMAIN-CONTAINING PROTEIN"/>
    <property type="match status" value="1"/>
</dbReference>
<dbReference type="Pfam" id="PF13350">
    <property type="entry name" value="Y_phosphatase3"/>
    <property type="match status" value="1"/>
</dbReference>
<name>A0AAW9DS37_ACIAO</name>
<proteinExistence type="inferred from homology"/>
<dbReference type="InterPro" id="IPR029021">
    <property type="entry name" value="Prot-tyrosine_phosphatase-like"/>
</dbReference>
<protein>
    <submittedName>
        <fullName evidence="3">Tyrosine-protein phosphatase</fullName>
        <ecNumber evidence="3">3.1.3.48</ecNumber>
    </submittedName>
</protein>
<dbReference type="InterPro" id="IPR016130">
    <property type="entry name" value="Tyr_Pase_AS"/>
</dbReference>
<dbReference type="PROSITE" id="PS00383">
    <property type="entry name" value="TYR_PHOSPHATASE_1"/>
    <property type="match status" value="1"/>
</dbReference>
<dbReference type="GO" id="GO:0004725">
    <property type="term" value="F:protein tyrosine phosphatase activity"/>
    <property type="evidence" value="ECO:0007669"/>
    <property type="project" value="UniProtKB-EC"/>
</dbReference>
<dbReference type="Gene3D" id="3.90.190.10">
    <property type="entry name" value="Protein tyrosine phosphatase superfamily"/>
    <property type="match status" value="1"/>
</dbReference>
<dbReference type="EC" id="3.1.3.48" evidence="3"/>
<dbReference type="InterPro" id="IPR000387">
    <property type="entry name" value="Tyr_Pase_dom"/>
</dbReference>
<accession>A0AAW9DS37</accession>
<evidence type="ECO:0000313" key="4">
    <source>
        <dbReference type="Proteomes" id="UP001279553"/>
    </source>
</evidence>
<reference evidence="3 4" key="1">
    <citation type="submission" date="2023-11" db="EMBL/GenBank/DDBJ databases">
        <title>MicrobeMod: A computational toolkit for identifying prokaryotic methylation and restriction-modification with nanopore sequencing.</title>
        <authorList>
            <person name="Crits-Christoph A."/>
            <person name="Kang S.C."/>
            <person name="Lee H."/>
            <person name="Ostrov N."/>
        </authorList>
    </citation>
    <scope>NUCLEOTIDE SEQUENCE [LARGE SCALE GENOMIC DNA]</scope>
    <source>
        <strain evidence="3 4">DSMZ 700</strain>
    </source>
</reference>
<comment type="similarity">
    <text evidence="1">Belongs to the protein-tyrosine phosphatase family.</text>
</comment>
<dbReference type="SUPFAM" id="SSF52799">
    <property type="entry name" value="(Phosphotyrosine protein) phosphatases II"/>
    <property type="match status" value="1"/>
</dbReference>
<dbReference type="PANTHER" id="PTHR31126">
    <property type="entry name" value="TYROSINE-PROTEIN PHOSPHATASE"/>
    <property type="match status" value="1"/>
</dbReference>
<comment type="caution">
    <text evidence="3">The sequence shown here is derived from an EMBL/GenBank/DDBJ whole genome shotgun (WGS) entry which is preliminary data.</text>
</comment>
<sequence>MTSLAGAPNFRAVAPLPTRDGRHLRPDTLYRSGVLAHLTEADLAVVETLSVKLICDLRSSAERHRFPSRWPSLAPARTIVMPGTTDREAGMQPLIDRLAREPGPEGAYRAMLDLYAALPRLVAPVLSDTTEAIISGWGIPLLVHCHVGKDRTGVTVALLLAALGIERDAIIADYLETANRIDIEAETKHVARTLGNLLGRAIDPGTLDCLGRADPAYIETMFTAIDRQWGGVIAYFEALGLTASGRERLQARLLA</sequence>
<keyword evidence="4" id="KW-1185">Reference proteome</keyword>
<dbReference type="AlphaFoldDB" id="A0AAW9DS37"/>
<feature type="domain" description="Tyrosine specific protein phosphatases" evidence="2">
    <location>
        <begin position="138"/>
        <end position="166"/>
    </location>
</feature>
<evidence type="ECO:0000259" key="2">
    <source>
        <dbReference type="PROSITE" id="PS50056"/>
    </source>
</evidence>
<dbReference type="InterPro" id="IPR026893">
    <property type="entry name" value="Tyr/Ser_Pase_IphP-type"/>
</dbReference>
<gene>
    <name evidence="3" type="ORF">SIL87_14120</name>
</gene>
<keyword evidence="3" id="KW-0378">Hydrolase</keyword>
<dbReference type="PROSITE" id="PS50056">
    <property type="entry name" value="TYR_PHOSPHATASE_2"/>
    <property type="match status" value="1"/>
</dbReference>
<dbReference type="Proteomes" id="UP001279553">
    <property type="component" value="Unassembled WGS sequence"/>
</dbReference>
<evidence type="ECO:0000256" key="1">
    <source>
        <dbReference type="ARBA" id="ARBA00009580"/>
    </source>
</evidence>
<organism evidence="3 4">
    <name type="scientific">Acidiphilium acidophilum</name>
    <name type="common">Thiobacillus acidophilus</name>
    <dbReference type="NCBI Taxonomy" id="76588"/>
    <lineage>
        <taxon>Bacteria</taxon>
        <taxon>Pseudomonadati</taxon>
        <taxon>Pseudomonadota</taxon>
        <taxon>Alphaproteobacteria</taxon>
        <taxon>Acetobacterales</taxon>
        <taxon>Acidocellaceae</taxon>
        <taxon>Acidiphilium</taxon>
    </lineage>
</organism>
<evidence type="ECO:0000313" key="3">
    <source>
        <dbReference type="EMBL" id="MDX5931899.1"/>
    </source>
</evidence>